<gene>
    <name evidence="1" type="ORF">ES288_A04G077600v1</name>
</gene>
<organism evidence="1 2">
    <name type="scientific">Gossypium darwinii</name>
    <name type="common">Darwin's cotton</name>
    <name type="synonym">Gossypium barbadense var. darwinii</name>
    <dbReference type="NCBI Taxonomy" id="34276"/>
    <lineage>
        <taxon>Eukaryota</taxon>
        <taxon>Viridiplantae</taxon>
        <taxon>Streptophyta</taxon>
        <taxon>Embryophyta</taxon>
        <taxon>Tracheophyta</taxon>
        <taxon>Spermatophyta</taxon>
        <taxon>Magnoliopsida</taxon>
        <taxon>eudicotyledons</taxon>
        <taxon>Gunneridae</taxon>
        <taxon>Pentapetalae</taxon>
        <taxon>rosids</taxon>
        <taxon>malvids</taxon>
        <taxon>Malvales</taxon>
        <taxon>Malvaceae</taxon>
        <taxon>Malvoideae</taxon>
        <taxon>Gossypium</taxon>
    </lineage>
</organism>
<dbReference type="EMBL" id="CM017691">
    <property type="protein sequence ID" value="TYH21837.1"/>
    <property type="molecule type" value="Genomic_DNA"/>
</dbReference>
<dbReference type="Proteomes" id="UP000323506">
    <property type="component" value="Chromosome A04"/>
</dbReference>
<sequence>MKRKCFSPKSEIFTPSKGCQMFANVFLMAGKLTTLAVKKHPTKTSTGIERASYSPSSKLRLAKPLSIPNPHPIKKTNYLIDTKISAKETQIQKKTKGLNERIKNRAYQTADKSNIISYTHIQSG</sequence>
<protein>
    <submittedName>
        <fullName evidence="1">Uncharacterized protein</fullName>
    </submittedName>
</protein>
<evidence type="ECO:0000313" key="2">
    <source>
        <dbReference type="Proteomes" id="UP000323506"/>
    </source>
</evidence>
<keyword evidence="2" id="KW-1185">Reference proteome</keyword>
<name>A0A5D2GVC9_GOSDA</name>
<proteinExistence type="predicted"/>
<dbReference type="AlphaFoldDB" id="A0A5D2GVC9"/>
<reference evidence="1 2" key="1">
    <citation type="submission" date="2019-06" db="EMBL/GenBank/DDBJ databases">
        <title>WGS assembly of Gossypium darwinii.</title>
        <authorList>
            <person name="Chen Z.J."/>
            <person name="Sreedasyam A."/>
            <person name="Ando A."/>
            <person name="Song Q."/>
            <person name="De L."/>
            <person name="Hulse-Kemp A."/>
            <person name="Ding M."/>
            <person name="Ye W."/>
            <person name="Kirkbride R."/>
            <person name="Jenkins J."/>
            <person name="Plott C."/>
            <person name="Lovell J."/>
            <person name="Lin Y.-M."/>
            <person name="Vaughn R."/>
            <person name="Liu B."/>
            <person name="Li W."/>
            <person name="Simpson S."/>
            <person name="Scheffler B."/>
            <person name="Saski C."/>
            <person name="Grover C."/>
            <person name="Hu G."/>
            <person name="Conover J."/>
            <person name="Carlson J."/>
            <person name="Shu S."/>
            <person name="Boston L."/>
            <person name="Williams M."/>
            <person name="Peterson D."/>
            <person name="Mcgee K."/>
            <person name="Jones D."/>
            <person name="Wendel J."/>
            <person name="Stelly D."/>
            <person name="Grimwood J."/>
            <person name="Schmutz J."/>
        </authorList>
    </citation>
    <scope>NUCLEOTIDE SEQUENCE [LARGE SCALE GENOMIC DNA]</scope>
    <source>
        <strain evidence="1">1808015.09</strain>
    </source>
</reference>
<accession>A0A5D2GVC9</accession>
<evidence type="ECO:0000313" key="1">
    <source>
        <dbReference type="EMBL" id="TYH21837.1"/>
    </source>
</evidence>